<proteinExistence type="predicted"/>
<sequence>MRRSTKTPDAPPSSGTASLRIVLSLALAASAGVMWWSNGANSFSFATGAPSLETRVAALTSELTQLKAETARLRDNQADTSGEIVQLRASLSSAETGLATLRTAADDSEARRRDTADKIESDIALLKRYTIRLRSAQEDASADLGGLRAAAATSEIGIEQLRTATGEIRQQVARIEMAREATSSIGRTHKHRVRRIARAPQAEPQIAQPFLAQWPGVVPAGRN</sequence>
<dbReference type="OrthoDB" id="8220942at2"/>
<dbReference type="KEGG" id="aol:S58_52310"/>
<dbReference type="GeneID" id="301818992"/>
<accession>M4ZXS2</accession>
<feature type="coiled-coil region" evidence="1">
    <location>
        <begin position="49"/>
        <end position="76"/>
    </location>
</feature>
<dbReference type="AlphaFoldDB" id="M4ZXS2"/>
<evidence type="ECO:0000313" key="2">
    <source>
        <dbReference type="EMBL" id="BAM91210.1"/>
    </source>
</evidence>
<dbReference type="HOGENOM" id="CLU_107052_0_0_5"/>
<keyword evidence="3" id="KW-1185">Reference proteome</keyword>
<dbReference type="Proteomes" id="UP000011841">
    <property type="component" value="Chromosome"/>
</dbReference>
<evidence type="ECO:0000313" key="3">
    <source>
        <dbReference type="Proteomes" id="UP000011841"/>
    </source>
</evidence>
<keyword evidence="1" id="KW-0175">Coiled coil</keyword>
<dbReference type="EMBL" id="AP012603">
    <property type="protein sequence ID" value="BAM91210.1"/>
    <property type="molecule type" value="Genomic_DNA"/>
</dbReference>
<evidence type="ECO:0000256" key="1">
    <source>
        <dbReference type="SAM" id="Coils"/>
    </source>
</evidence>
<protein>
    <submittedName>
        <fullName evidence="2">Uncharacterized protein</fullName>
    </submittedName>
</protein>
<dbReference type="PATRIC" id="fig|1245469.3.peg.5356"/>
<dbReference type="eggNOG" id="ENOG5030VI7">
    <property type="taxonomic scope" value="Bacteria"/>
</dbReference>
<name>M4ZXS2_9BRAD</name>
<reference evidence="2 3" key="1">
    <citation type="journal article" date="2013" name="Appl. Environ. Microbiol.">
        <title>Genome analysis suggests that the soil oligotrophic bacterium Agromonas oligotrophica (Bradyrhizobium oligotrophicum) is a nitrogen-fixing symbiont of Aeschynomene indica.</title>
        <authorList>
            <person name="Okubo T."/>
            <person name="Fukushima S."/>
            <person name="Itakura M."/>
            <person name="Oshima K."/>
            <person name="Longtonglang A."/>
            <person name="Teaumroong N."/>
            <person name="Mitsui H."/>
            <person name="Hattori M."/>
            <person name="Hattori R."/>
            <person name="Hattori T."/>
            <person name="Minamisawa K."/>
        </authorList>
    </citation>
    <scope>NUCLEOTIDE SEQUENCE [LARGE SCALE GENOMIC DNA]</scope>
    <source>
        <strain evidence="2 3">S58</strain>
    </source>
</reference>
<dbReference type="RefSeq" id="WP_015668299.1">
    <property type="nucleotide sequence ID" value="NC_020453.1"/>
</dbReference>
<organism evidence="2 3">
    <name type="scientific">Bradyrhizobium oligotrophicum S58</name>
    <dbReference type="NCBI Taxonomy" id="1245469"/>
    <lineage>
        <taxon>Bacteria</taxon>
        <taxon>Pseudomonadati</taxon>
        <taxon>Pseudomonadota</taxon>
        <taxon>Alphaproteobacteria</taxon>
        <taxon>Hyphomicrobiales</taxon>
        <taxon>Nitrobacteraceae</taxon>
        <taxon>Bradyrhizobium</taxon>
    </lineage>
</organism>
<gene>
    <name evidence="2" type="ORF">S58_52310</name>
</gene>